<dbReference type="InterPro" id="IPR006059">
    <property type="entry name" value="SBP"/>
</dbReference>
<dbReference type="Proteomes" id="UP000033956">
    <property type="component" value="Unassembled WGS sequence"/>
</dbReference>
<dbReference type="PANTHER" id="PTHR43649:SF12">
    <property type="entry name" value="DIACETYLCHITOBIOSE BINDING PROTEIN DASA"/>
    <property type="match status" value="1"/>
</dbReference>
<keyword evidence="1" id="KW-0732">Signal</keyword>
<dbReference type="SUPFAM" id="SSF53850">
    <property type="entry name" value="Periplasmic binding protein-like II"/>
    <property type="match status" value="1"/>
</dbReference>
<feature type="signal peptide" evidence="1">
    <location>
        <begin position="1"/>
        <end position="43"/>
    </location>
</feature>
<dbReference type="EMBL" id="JYIZ01000018">
    <property type="protein sequence ID" value="KJL45649.1"/>
    <property type="molecule type" value="Genomic_DNA"/>
</dbReference>
<protein>
    <submittedName>
        <fullName evidence="2">Bacterial extracellular solute-binding protein</fullName>
    </submittedName>
</protein>
<proteinExistence type="predicted"/>
<feature type="chain" id="PRO_5005633474" evidence="1">
    <location>
        <begin position="44"/>
        <end position="430"/>
    </location>
</feature>
<reference evidence="2 3" key="1">
    <citation type="submission" date="2015-02" db="EMBL/GenBank/DDBJ databases">
        <title>Draft genome sequences of ten Microbacterium spp. with emphasis on heavy metal contaminated environments.</title>
        <authorList>
            <person name="Corretto E."/>
        </authorList>
    </citation>
    <scope>NUCLEOTIDE SEQUENCE [LARGE SCALE GENOMIC DNA]</scope>
    <source>
        <strain evidence="2 3">DSM 12510</strain>
    </source>
</reference>
<dbReference type="InterPro" id="IPR050490">
    <property type="entry name" value="Bact_solute-bd_prot1"/>
</dbReference>
<evidence type="ECO:0000313" key="2">
    <source>
        <dbReference type="EMBL" id="KJL45649.1"/>
    </source>
</evidence>
<dbReference type="Gene3D" id="3.40.190.10">
    <property type="entry name" value="Periplasmic binding protein-like II"/>
    <property type="match status" value="1"/>
</dbReference>
<sequence>MGTHHRTFPFSLTGVALRYTRLATAVTAVAALTALAGCSSSSAGDGPATLEFVISGDQNGAYQALADRYFEETGVTVEIVDVPYDDLTTRLRNGAQAGDLPALARTAGLDPLWEDAAMELGDIAEAHDIMDELIVEGPEGQVLTLPSDLTAVGLYINKSLFDEAGVSYPTDESDIWTWDEYLAALTEVVENTDAQYGMVMDGSVHRLRSMLYQFGSNGDYYQEDGEFVMGEGTEEALQTFSDINDDKMMPRSVWLSGDDASALFQSGRIAAYYSGVWQISSFNESITAFDWLPVYMPYETERATNIGTNWIVGFEGTGVEEETQDFIDWMYTAENYAQLSADASFLPVIEGLEVPYEQNAEYLDLYNHEIAAANELSFLQTRSMVEFAYDGVALDSEPLTTEIPAFLNGEQSLDDTITAVESGMDALVNG</sequence>
<dbReference type="STRING" id="92835.RS81_00130"/>
<name>A0A0M2HG67_9MICO</name>
<dbReference type="AlphaFoldDB" id="A0A0M2HG67"/>
<organism evidence="2 3">
    <name type="scientific">Microbacterium terrae</name>
    <dbReference type="NCBI Taxonomy" id="69369"/>
    <lineage>
        <taxon>Bacteria</taxon>
        <taxon>Bacillati</taxon>
        <taxon>Actinomycetota</taxon>
        <taxon>Actinomycetes</taxon>
        <taxon>Micrococcales</taxon>
        <taxon>Microbacteriaceae</taxon>
        <taxon>Microbacterium</taxon>
    </lineage>
</organism>
<gene>
    <name evidence="2" type="ORF">RS81_00130</name>
</gene>
<evidence type="ECO:0000256" key="1">
    <source>
        <dbReference type="SAM" id="SignalP"/>
    </source>
</evidence>
<keyword evidence="3" id="KW-1185">Reference proteome</keyword>
<dbReference type="PANTHER" id="PTHR43649">
    <property type="entry name" value="ARABINOSE-BINDING PROTEIN-RELATED"/>
    <property type="match status" value="1"/>
</dbReference>
<dbReference type="PATRIC" id="fig|92835.4.peg.136"/>
<comment type="caution">
    <text evidence="2">The sequence shown here is derived from an EMBL/GenBank/DDBJ whole genome shotgun (WGS) entry which is preliminary data.</text>
</comment>
<accession>A0A0M2HG67</accession>
<dbReference type="Pfam" id="PF13416">
    <property type="entry name" value="SBP_bac_8"/>
    <property type="match status" value="1"/>
</dbReference>
<evidence type="ECO:0000313" key="3">
    <source>
        <dbReference type="Proteomes" id="UP000033956"/>
    </source>
</evidence>